<comment type="subcellular location">
    <subcellularLocation>
        <location evidence="1">Cell membrane</location>
        <topology evidence="1">Multi-pass membrane protein</topology>
    </subcellularLocation>
</comment>
<evidence type="ECO:0000313" key="8">
    <source>
        <dbReference type="Proteomes" id="UP000291097"/>
    </source>
</evidence>
<dbReference type="PANTHER" id="PTHR30250">
    <property type="entry name" value="PST FAMILY PREDICTED COLANIC ACID TRANSPORTER"/>
    <property type="match status" value="1"/>
</dbReference>
<proteinExistence type="predicted"/>
<evidence type="ECO:0000256" key="1">
    <source>
        <dbReference type="ARBA" id="ARBA00004651"/>
    </source>
</evidence>
<feature type="transmembrane region" description="Helical" evidence="6">
    <location>
        <begin position="387"/>
        <end position="407"/>
    </location>
</feature>
<name>A0A482YA67_9EURY</name>
<evidence type="ECO:0000256" key="6">
    <source>
        <dbReference type="SAM" id="Phobius"/>
    </source>
</evidence>
<accession>A0A482YA67</accession>
<keyword evidence="5 6" id="KW-0472">Membrane</keyword>
<dbReference type="EMBL" id="SHMP01000004">
    <property type="protein sequence ID" value="RZV11157.1"/>
    <property type="molecule type" value="Genomic_DNA"/>
</dbReference>
<dbReference type="InterPro" id="IPR050833">
    <property type="entry name" value="Poly_Biosynth_Transport"/>
</dbReference>
<feature type="transmembrane region" description="Helical" evidence="6">
    <location>
        <begin position="79"/>
        <end position="98"/>
    </location>
</feature>
<keyword evidence="2" id="KW-1003">Cell membrane</keyword>
<feature type="transmembrane region" description="Helical" evidence="6">
    <location>
        <begin position="446"/>
        <end position="467"/>
    </location>
</feature>
<feature type="transmembrane region" description="Helical" evidence="6">
    <location>
        <begin position="283"/>
        <end position="311"/>
    </location>
</feature>
<feature type="transmembrane region" description="Helical" evidence="6">
    <location>
        <begin position="168"/>
        <end position="190"/>
    </location>
</feature>
<feature type="transmembrane region" description="Helical" evidence="6">
    <location>
        <begin position="12"/>
        <end position="30"/>
    </location>
</feature>
<gene>
    <name evidence="7" type="ORF">BDK88_2394</name>
</gene>
<feature type="transmembrane region" description="Helical" evidence="6">
    <location>
        <begin position="36"/>
        <end position="59"/>
    </location>
</feature>
<evidence type="ECO:0000256" key="3">
    <source>
        <dbReference type="ARBA" id="ARBA00022692"/>
    </source>
</evidence>
<evidence type="ECO:0000256" key="2">
    <source>
        <dbReference type="ARBA" id="ARBA00022475"/>
    </source>
</evidence>
<evidence type="ECO:0000256" key="4">
    <source>
        <dbReference type="ARBA" id="ARBA00022989"/>
    </source>
</evidence>
<reference evidence="7 8" key="1">
    <citation type="submission" date="2019-02" db="EMBL/GenBank/DDBJ databases">
        <title>Genomic Encyclopedia of Archaeal and Bacterial Type Strains, Phase II (KMG-II): from individual species to whole genera.</title>
        <authorList>
            <person name="Goeker M."/>
        </authorList>
    </citation>
    <scope>NUCLEOTIDE SEQUENCE [LARGE SCALE GENOMIC DNA]</scope>
    <source>
        <strain evidence="7 8">DSM 18328</strain>
    </source>
</reference>
<feature type="transmembrane region" description="Helical" evidence="6">
    <location>
        <begin position="144"/>
        <end position="162"/>
    </location>
</feature>
<dbReference type="RefSeq" id="WP_130500521.1">
    <property type="nucleotide sequence ID" value="NZ_SHMP01000004.1"/>
</dbReference>
<dbReference type="AlphaFoldDB" id="A0A482YA67"/>
<feature type="transmembrane region" description="Helical" evidence="6">
    <location>
        <begin position="419"/>
        <end position="440"/>
    </location>
</feature>
<dbReference type="Pfam" id="PF13440">
    <property type="entry name" value="Polysacc_synt_3"/>
    <property type="match status" value="1"/>
</dbReference>
<keyword evidence="3 6" id="KW-0812">Transmembrane</keyword>
<feature type="transmembrane region" description="Helical" evidence="6">
    <location>
        <begin position="360"/>
        <end position="381"/>
    </location>
</feature>
<dbReference type="OrthoDB" id="112053at2157"/>
<keyword evidence="4 6" id="KW-1133">Transmembrane helix</keyword>
<organism evidence="7 8">
    <name type="scientific">Natrinema hispanicum</name>
    <dbReference type="NCBI Taxonomy" id="392421"/>
    <lineage>
        <taxon>Archaea</taxon>
        <taxon>Methanobacteriati</taxon>
        <taxon>Methanobacteriota</taxon>
        <taxon>Stenosarchaea group</taxon>
        <taxon>Halobacteria</taxon>
        <taxon>Halobacteriales</taxon>
        <taxon>Natrialbaceae</taxon>
        <taxon>Natrinema</taxon>
    </lineage>
</organism>
<dbReference type="PANTHER" id="PTHR30250:SF28">
    <property type="entry name" value="POLYSACCHARIDE BIOSYNTHESIS PROTEIN"/>
    <property type="match status" value="1"/>
</dbReference>
<protein>
    <submittedName>
        <fullName evidence="7">O-antigen/teichoic acid export membrane protein</fullName>
    </submittedName>
</protein>
<feature type="transmembrane region" description="Helical" evidence="6">
    <location>
        <begin position="317"/>
        <end position="340"/>
    </location>
</feature>
<sequence length="489" mass="52452">MKVGTEISKRFATNVFGTIAGFLGTVFFTRELGFDGIGVYAIFFSVQMVAANLVSFGLYPTLIKRVSEKKHEARQFTSAGLILLGGVAIVTVVSLAFHHQINKLVGVDAAPLVPLGVLSWGLFRLSGSFLEGKQRVALVGAIENGRYVLIVPIQAALIGLGFGVPGLIWGLIAGQFLIFLISYVGFARVVPARPSIELFRDFIHYSKYAYVQSVTSQLFKQADYILLGQFVGPGAAGVYQNVFRITEASMLFSSALAQVTFPQFSALTEEGDDERIADLLTSVFTYAGLFAVPMIGGGAVIGNSLLLTIYANSAGTFSLPVIGVVGTANALIPVLAVANLLNGYREGLEHFFLGTERPRLYAASGALLIFVYALLSVPLTLLAGSWGVAWATVLAFGASVVSLLVFLDQQIPPSALKDVGSQFVSMVVMTTIVYGLKLRLGGAFGWFRITLLIGIGSMTYFAILLALNERIRIDAVNVIRDLCREIISS</sequence>
<comment type="caution">
    <text evidence="7">The sequence shown here is derived from an EMBL/GenBank/DDBJ whole genome shotgun (WGS) entry which is preliminary data.</text>
</comment>
<dbReference type="Proteomes" id="UP000291097">
    <property type="component" value="Unassembled WGS sequence"/>
</dbReference>
<evidence type="ECO:0000313" key="7">
    <source>
        <dbReference type="EMBL" id="RZV11157.1"/>
    </source>
</evidence>
<evidence type="ECO:0000256" key="5">
    <source>
        <dbReference type="ARBA" id="ARBA00023136"/>
    </source>
</evidence>
<dbReference type="GO" id="GO:0005886">
    <property type="term" value="C:plasma membrane"/>
    <property type="evidence" value="ECO:0007669"/>
    <property type="project" value="UniProtKB-SubCell"/>
</dbReference>
<feature type="transmembrane region" description="Helical" evidence="6">
    <location>
        <begin position="104"/>
        <end position="123"/>
    </location>
</feature>